<keyword evidence="8" id="KW-1185">Reference proteome</keyword>
<comment type="caution">
    <text evidence="7">The sequence shown here is derived from an EMBL/GenBank/DDBJ whole genome shotgun (WGS) entry which is preliminary data.</text>
</comment>
<evidence type="ECO:0000256" key="3">
    <source>
        <dbReference type="PROSITE-ProRule" id="PRU00191"/>
    </source>
</evidence>
<evidence type="ECO:0000313" key="8">
    <source>
        <dbReference type="Proteomes" id="UP000693946"/>
    </source>
</evidence>
<dbReference type="InterPro" id="IPR000980">
    <property type="entry name" value="SH2"/>
</dbReference>
<feature type="domain" description="SOCS box" evidence="6">
    <location>
        <begin position="205"/>
        <end position="255"/>
    </location>
</feature>
<evidence type="ECO:0000259" key="6">
    <source>
        <dbReference type="PROSITE" id="PS50225"/>
    </source>
</evidence>
<dbReference type="InterPro" id="IPR001496">
    <property type="entry name" value="SOCS_box"/>
</dbReference>
<dbReference type="Pfam" id="PF00017">
    <property type="entry name" value="SH2"/>
    <property type="match status" value="1"/>
</dbReference>
<sequence length="256" mass="29366">MVQEAWRRILLCRMVRDNLDQTAQQSQNQSQAGETQGRGQRAEEHAGPERSTDNVNADSKEPTESQLDFLLWKKLRLEQQPDTWHQPVTAGDSEQLPTHLRPFSSPAEYELVKSTYQQLQHSGYYWGPMSMEEAHKILSQTLLGTFLIRDSCQPNVFFTLSYQSEDGPTSVRVQLNNLLFSLHGSHRNFPSFFTLLTYYTSSSCKLTVPYRRQRPESLKQACRRASVRTHGAEDISNSPGLSLQVKNYVRAYPHCI</sequence>
<evidence type="ECO:0000259" key="5">
    <source>
        <dbReference type="PROSITE" id="PS50001"/>
    </source>
</evidence>
<comment type="pathway">
    <text evidence="1">Protein modification; protein ubiquitination.</text>
</comment>
<dbReference type="GO" id="GO:0005942">
    <property type="term" value="C:phosphatidylinositol 3-kinase complex"/>
    <property type="evidence" value="ECO:0007669"/>
    <property type="project" value="TreeGrafter"/>
</dbReference>
<reference evidence="7 8" key="1">
    <citation type="journal article" date="2021" name="Sci. Rep.">
        <title>Chromosome anchoring in Senegalese sole (Solea senegalensis) reveals sex-associated markers and genome rearrangements in flatfish.</title>
        <authorList>
            <person name="Guerrero-Cozar I."/>
            <person name="Gomez-Garrido J."/>
            <person name="Berbel C."/>
            <person name="Martinez-Blanch J.F."/>
            <person name="Alioto T."/>
            <person name="Claros M.G."/>
            <person name="Gagnaire P.A."/>
            <person name="Manchado M."/>
        </authorList>
    </citation>
    <scope>NUCLEOTIDE SEQUENCE [LARGE SCALE GENOMIC DNA]</scope>
    <source>
        <strain evidence="7">Sse05_10M</strain>
    </source>
</reference>
<dbReference type="SMART" id="SM00252">
    <property type="entry name" value="SH2"/>
    <property type="match status" value="1"/>
</dbReference>
<accession>A0AAV6QE43</accession>
<feature type="compositionally biased region" description="Low complexity" evidence="4">
    <location>
        <begin position="21"/>
        <end position="35"/>
    </location>
</feature>
<dbReference type="PROSITE" id="PS50225">
    <property type="entry name" value="SOCS"/>
    <property type="match status" value="1"/>
</dbReference>
<evidence type="ECO:0000256" key="2">
    <source>
        <dbReference type="ARBA" id="ARBA00022999"/>
    </source>
</evidence>
<protein>
    <submittedName>
        <fullName evidence="7">Suppressor of cytokine signaling 1-like</fullName>
    </submittedName>
</protein>
<feature type="compositionally biased region" description="Basic and acidic residues" evidence="4">
    <location>
        <begin position="40"/>
        <end position="63"/>
    </location>
</feature>
<name>A0AAV6QE43_SOLSE</name>
<dbReference type="EMBL" id="JAGKHQ010000018">
    <property type="protein sequence ID" value="KAG7486618.1"/>
    <property type="molecule type" value="Genomic_DNA"/>
</dbReference>
<feature type="region of interest" description="Disordered" evidence="4">
    <location>
        <begin position="21"/>
        <end position="63"/>
    </location>
</feature>
<dbReference type="PANTHER" id="PTHR10155:SF4">
    <property type="entry name" value="SUPPRESSOR OF CYTOKINE SIGNALING 1"/>
    <property type="match status" value="1"/>
</dbReference>
<dbReference type="GO" id="GO:0046854">
    <property type="term" value="P:phosphatidylinositol phosphate biosynthetic process"/>
    <property type="evidence" value="ECO:0007669"/>
    <property type="project" value="TreeGrafter"/>
</dbReference>
<evidence type="ECO:0000256" key="4">
    <source>
        <dbReference type="SAM" id="MobiDB-lite"/>
    </source>
</evidence>
<organism evidence="7 8">
    <name type="scientific">Solea senegalensis</name>
    <name type="common">Senegalese sole</name>
    <dbReference type="NCBI Taxonomy" id="28829"/>
    <lineage>
        <taxon>Eukaryota</taxon>
        <taxon>Metazoa</taxon>
        <taxon>Chordata</taxon>
        <taxon>Craniata</taxon>
        <taxon>Vertebrata</taxon>
        <taxon>Euteleostomi</taxon>
        <taxon>Actinopterygii</taxon>
        <taxon>Neopterygii</taxon>
        <taxon>Teleostei</taxon>
        <taxon>Neoteleostei</taxon>
        <taxon>Acanthomorphata</taxon>
        <taxon>Carangaria</taxon>
        <taxon>Pleuronectiformes</taxon>
        <taxon>Pleuronectoidei</taxon>
        <taxon>Soleidae</taxon>
        <taxon>Solea</taxon>
    </lineage>
</organism>
<evidence type="ECO:0000256" key="1">
    <source>
        <dbReference type="ARBA" id="ARBA00004906"/>
    </source>
</evidence>
<gene>
    <name evidence="7" type="ORF">JOB18_034964</name>
</gene>
<dbReference type="Proteomes" id="UP000693946">
    <property type="component" value="Linkage Group LG6"/>
</dbReference>
<keyword evidence="2 3" id="KW-0727">SH2 domain</keyword>
<dbReference type="AlphaFoldDB" id="A0AAV6QE43"/>
<dbReference type="PROSITE" id="PS50001">
    <property type="entry name" value="SH2"/>
    <property type="match status" value="1"/>
</dbReference>
<dbReference type="GO" id="GO:0046935">
    <property type="term" value="F:1-phosphatidylinositol-3-kinase regulator activity"/>
    <property type="evidence" value="ECO:0007669"/>
    <property type="project" value="TreeGrafter"/>
</dbReference>
<proteinExistence type="predicted"/>
<dbReference type="PANTHER" id="PTHR10155">
    <property type="entry name" value="PHOSPHATIDYLINOSITOL 3-KINASE REGULATORY SUBUNIT"/>
    <property type="match status" value="1"/>
</dbReference>
<evidence type="ECO:0000313" key="7">
    <source>
        <dbReference type="EMBL" id="KAG7486618.1"/>
    </source>
</evidence>
<feature type="domain" description="SH2" evidence="5">
    <location>
        <begin position="124"/>
        <end position="216"/>
    </location>
</feature>